<dbReference type="Proteomes" id="UP001642484">
    <property type="component" value="Unassembled WGS sequence"/>
</dbReference>
<sequence>MESPSRHSGEAGKRSLQDSSQERAPVATYIWSSSVPVAAGAGEVVAVGAADIHDTEIATTGDVMIVDERVETEVGEGIEHGSPVAQNAFGKEAGVALSMPVPLLEIVPRLACCLVFFARLIFSRALL</sequence>
<comment type="caution">
    <text evidence="2">The sequence shown here is derived from an EMBL/GenBank/DDBJ whole genome shotgun (WGS) entry which is preliminary data.</text>
</comment>
<feature type="compositionally biased region" description="Basic and acidic residues" evidence="1">
    <location>
        <begin position="1"/>
        <end position="16"/>
    </location>
</feature>
<keyword evidence="3" id="KW-1185">Reference proteome</keyword>
<reference evidence="2 3" key="1">
    <citation type="submission" date="2024-02" db="EMBL/GenBank/DDBJ databases">
        <authorList>
            <person name="Chen Y."/>
            <person name="Shah S."/>
            <person name="Dougan E. K."/>
            <person name="Thang M."/>
            <person name="Chan C."/>
        </authorList>
    </citation>
    <scope>NUCLEOTIDE SEQUENCE [LARGE SCALE GENOMIC DNA]</scope>
</reference>
<name>A0ABP0HES5_9DINO</name>
<feature type="region of interest" description="Disordered" evidence="1">
    <location>
        <begin position="1"/>
        <end position="23"/>
    </location>
</feature>
<proteinExistence type="predicted"/>
<evidence type="ECO:0000313" key="3">
    <source>
        <dbReference type="Proteomes" id="UP001642484"/>
    </source>
</evidence>
<dbReference type="EMBL" id="CAXAMN010000447">
    <property type="protein sequence ID" value="CAK8988662.1"/>
    <property type="molecule type" value="Genomic_DNA"/>
</dbReference>
<organism evidence="2 3">
    <name type="scientific">Durusdinium trenchii</name>
    <dbReference type="NCBI Taxonomy" id="1381693"/>
    <lineage>
        <taxon>Eukaryota</taxon>
        <taxon>Sar</taxon>
        <taxon>Alveolata</taxon>
        <taxon>Dinophyceae</taxon>
        <taxon>Suessiales</taxon>
        <taxon>Symbiodiniaceae</taxon>
        <taxon>Durusdinium</taxon>
    </lineage>
</organism>
<accession>A0ABP0HES5</accession>
<protein>
    <submittedName>
        <fullName evidence="2">Uncharacterized protein</fullName>
    </submittedName>
</protein>
<evidence type="ECO:0000313" key="2">
    <source>
        <dbReference type="EMBL" id="CAK8988662.1"/>
    </source>
</evidence>
<evidence type="ECO:0000256" key="1">
    <source>
        <dbReference type="SAM" id="MobiDB-lite"/>
    </source>
</evidence>
<gene>
    <name evidence="2" type="ORF">CCMP2556_LOCUS1347</name>
</gene>